<protein>
    <submittedName>
        <fullName evidence="1">Jg26279 protein</fullName>
    </submittedName>
</protein>
<accession>A0A8S4QNN2</accession>
<organism evidence="1 2">
    <name type="scientific">Pararge aegeria aegeria</name>
    <dbReference type="NCBI Taxonomy" id="348720"/>
    <lineage>
        <taxon>Eukaryota</taxon>
        <taxon>Metazoa</taxon>
        <taxon>Ecdysozoa</taxon>
        <taxon>Arthropoda</taxon>
        <taxon>Hexapoda</taxon>
        <taxon>Insecta</taxon>
        <taxon>Pterygota</taxon>
        <taxon>Neoptera</taxon>
        <taxon>Endopterygota</taxon>
        <taxon>Lepidoptera</taxon>
        <taxon>Glossata</taxon>
        <taxon>Ditrysia</taxon>
        <taxon>Papilionoidea</taxon>
        <taxon>Nymphalidae</taxon>
        <taxon>Satyrinae</taxon>
        <taxon>Satyrini</taxon>
        <taxon>Parargina</taxon>
        <taxon>Pararge</taxon>
    </lineage>
</organism>
<sequence>MALRQSFYGDTGTLAGIKSIIAIPEAEWHLDYITPRPYCLRHNGNCSPAIFSTAVDSKKVEIESGTGGNRDFRPQIQDNSTIVVYFAPQSETVKIESKVPSPGDYMFVVHYYQP</sequence>
<gene>
    <name evidence="1" type="primary">jg26279</name>
    <name evidence="1" type="ORF">PAEG_LOCUS4236</name>
</gene>
<dbReference type="AlphaFoldDB" id="A0A8S4QNN2"/>
<dbReference type="OrthoDB" id="7340622at2759"/>
<dbReference type="EMBL" id="CAKXAJ010014321">
    <property type="protein sequence ID" value="CAH2216178.1"/>
    <property type="molecule type" value="Genomic_DNA"/>
</dbReference>
<proteinExistence type="predicted"/>
<dbReference type="Proteomes" id="UP000838756">
    <property type="component" value="Unassembled WGS sequence"/>
</dbReference>
<comment type="caution">
    <text evidence="1">The sequence shown here is derived from an EMBL/GenBank/DDBJ whole genome shotgun (WGS) entry which is preliminary data.</text>
</comment>
<keyword evidence="2" id="KW-1185">Reference proteome</keyword>
<reference evidence="1" key="1">
    <citation type="submission" date="2022-03" db="EMBL/GenBank/DDBJ databases">
        <authorList>
            <person name="Lindestad O."/>
        </authorList>
    </citation>
    <scope>NUCLEOTIDE SEQUENCE</scope>
</reference>
<evidence type="ECO:0000313" key="1">
    <source>
        <dbReference type="EMBL" id="CAH2216178.1"/>
    </source>
</evidence>
<evidence type="ECO:0000313" key="2">
    <source>
        <dbReference type="Proteomes" id="UP000838756"/>
    </source>
</evidence>
<name>A0A8S4QNN2_9NEOP</name>
<feature type="non-terminal residue" evidence="1">
    <location>
        <position position="1"/>
    </location>
</feature>